<dbReference type="AlphaFoldDB" id="A0A0A0BQP3"/>
<name>A0A0A0BQP3_9CELL</name>
<protein>
    <submittedName>
        <fullName evidence="2">Uncharacterized protein</fullName>
    </submittedName>
</protein>
<evidence type="ECO:0000313" key="2">
    <source>
        <dbReference type="EMBL" id="KGM09429.1"/>
    </source>
</evidence>
<feature type="compositionally biased region" description="Low complexity" evidence="1">
    <location>
        <begin position="111"/>
        <end position="138"/>
    </location>
</feature>
<evidence type="ECO:0000313" key="3">
    <source>
        <dbReference type="Proteomes" id="UP000029839"/>
    </source>
</evidence>
<reference evidence="2 3" key="1">
    <citation type="submission" date="2013-08" db="EMBL/GenBank/DDBJ databases">
        <title>Genome sequencing of Cellulomonas carbonis T26.</title>
        <authorList>
            <person name="Chen F."/>
            <person name="Li Y."/>
            <person name="Wang G."/>
        </authorList>
    </citation>
    <scope>NUCLEOTIDE SEQUENCE [LARGE SCALE GENOMIC DNA]</scope>
    <source>
        <strain evidence="2 3">T26</strain>
    </source>
</reference>
<reference evidence="2 3" key="2">
    <citation type="journal article" date="2015" name="Stand. Genomic Sci.">
        <title>Draft genome sequence of Cellulomonas carbonis T26(T) and comparative analysis of six Cellulomonas genomes.</title>
        <authorList>
            <person name="Zhuang W."/>
            <person name="Zhang S."/>
            <person name="Xia X."/>
            <person name="Wang G."/>
        </authorList>
    </citation>
    <scope>NUCLEOTIDE SEQUENCE [LARGE SCALE GENOMIC DNA]</scope>
    <source>
        <strain evidence="2 3">T26</strain>
    </source>
</reference>
<keyword evidence="3" id="KW-1185">Reference proteome</keyword>
<feature type="region of interest" description="Disordered" evidence="1">
    <location>
        <begin position="111"/>
        <end position="159"/>
    </location>
</feature>
<evidence type="ECO:0000256" key="1">
    <source>
        <dbReference type="SAM" id="MobiDB-lite"/>
    </source>
</evidence>
<dbReference type="EMBL" id="AXCY01000097">
    <property type="protein sequence ID" value="KGM09429.1"/>
    <property type="molecule type" value="Genomic_DNA"/>
</dbReference>
<proteinExistence type="predicted"/>
<accession>A0A0A0BQP3</accession>
<comment type="caution">
    <text evidence="2">The sequence shown here is derived from an EMBL/GenBank/DDBJ whole genome shotgun (WGS) entry which is preliminary data.</text>
</comment>
<gene>
    <name evidence="2" type="ORF">N868_02165</name>
</gene>
<sequence>MRRAPGPSRGRIGESEPIDIHAHLGERPCARAGRRTVADQTALAEGGDAESRWARLALSAATTGGGLSSVRRLVRVLAGTRTRAPVGVRRRLAATLIVGCLPFTFTWSHVRPAGSPGRSPSSSEIVTRSPSRSSPATSSRRRACLTVSPNRSAVGPASGRTFAATLRSTMSRRIA</sequence>
<organism evidence="2 3">
    <name type="scientific">Cellulomonas carbonis T26</name>
    <dbReference type="NCBI Taxonomy" id="947969"/>
    <lineage>
        <taxon>Bacteria</taxon>
        <taxon>Bacillati</taxon>
        <taxon>Actinomycetota</taxon>
        <taxon>Actinomycetes</taxon>
        <taxon>Micrococcales</taxon>
        <taxon>Cellulomonadaceae</taxon>
        <taxon>Cellulomonas</taxon>
    </lineage>
</organism>
<dbReference type="Proteomes" id="UP000029839">
    <property type="component" value="Unassembled WGS sequence"/>
</dbReference>